<evidence type="ECO:0000313" key="4">
    <source>
        <dbReference type="Proteomes" id="UP000030693"/>
    </source>
</evidence>
<keyword evidence="2" id="KW-0812">Transmembrane</keyword>
<evidence type="ECO:0000256" key="2">
    <source>
        <dbReference type="SAM" id="Phobius"/>
    </source>
</evidence>
<dbReference type="GeneID" id="20528314"/>
<feature type="compositionally biased region" description="Pro residues" evidence="1">
    <location>
        <begin position="306"/>
        <end position="315"/>
    </location>
</feature>
<gene>
    <name evidence="3" type="ORF">H696_03589</name>
</gene>
<feature type="transmembrane region" description="Helical" evidence="2">
    <location>
        <begin position="197"/>
        <end position="218"/>
    </location>
</feature>
<sequence>MTLGSIQGDDGGPSAIYPEDTDNQSVEVDFHADNTSLLADDHRSFAVDTGPCPDGDAYHAALQRSRAATINDPSLRERSNTFLKNVVSPELAPMPSNQAPASASAFGSTPAPAPGPTYSPSTYASGFAPGHGATETFSRSPRLEAAFVSENAHLLHSAPKRYNASLDSGAQVQMNPLRAAYAYRDHVRRRKNAMTTAFFLVLIAFFVGLGTTFILVPMPGTFSRAMPPASQSLAERIRPNFHMAVEFNSFSDFAEGAPTTKGRPFSLGRTNARRSPMAAAMAGNARDRQYTSGGIQSTDDATTSPTPTPRPPPEPMKMFVFDHEPWPTAIVTSNITRSYTVDPRRSVSNEYFVKAGSQLDVHYNNRSGADLMLMLLRGERTISEFRGTGAIDYSDALELPVTAHARGNWTIELSSNSPYLFVLSNPSESYMDGECVVSQIMQARSYPLEDAILECDSYCQVDFEYGTQAYLVYQTPMGYFYETDVEGYLRRHGRVWSLTTLFCGLLGFLFFSLLIAYLSIRAHFLKEFDVRPELRVPLLEGAESLVGGDYLYQ</sequence>
<reference evidence="3" key="1">
    <citation type="submission" date="2013-04" db="EMBL/GenBank/DDBJ databases">
        <title>The Genome Sequence of Fonticula alba ATCC 38817.</title>
        <authorList>
            <consortium name="The Broad Institute Genomics Platform"/>
            <person name="Russ C."/>
            <person name="Cuomo C."/>
            <person name="Burger G."/>
            <person name="Gray M.W."/>
            <person name="Holland P.W.H."/>
            <person name="King N."/>
            <person name="Lang F.B.F."/>
            <person name="Roger A.J."/>
            <person name="Ruiz-Trillo I."/>
            <person name="Brown M."/>
            <person name="Walker B."/>
            <person name="Young S."/>
            <person name="Zeng Q."/>
            <person name="Gargeya S."/>
            <person name="Fitzgerald M."/>
            <person name="Haas B."/>
            <person name="Abouelleil A."/>
            <person name="Allen A.W."/>
            <person name="Alvarado L."/>
            <person name="Arachchi H.M."/>
            <person name="Berlin A.M."/>
            <person name="Chapman S.B."/>
            <person name="Gainer-Dewar J."/>
            <person name="Goldberg J."/>
            <person name="Griggs A."/>
            <person name="Gujja S."/>
            <person name="Hansen M."/>
            <person name="Howarth C."/>
            <person name="Imamovic A."/>
            <person name="Ireland A."/>
            <person name="Larimer J."/>
            <person name="McCowan C."/>
            <person name="Murphy C."/>
            <person name="Pearson M."/>
            <person name="Poon T.W."/>
            <person name="Priest M."/>
            <person name="Roberts A."/>
            <person name="Saif S."/>
            <person name="Shea T."/>
            <person name="Sisk P."/>
            <person name="Sykes S."/>
            <person name="Wortman J."/>
            <person name="Nusbaum C."/>
            <person name="Birren B."/>
        </authorList>
    </citation>
    <scope>NUCLEOTIDE SEQUENCE [LARGE SCALE GENOMIC DNA]</scope>
    <source>
        <strain evidence="3">ATCC 38817</strain>
    </source>
</reference>
<feature type="region of interest" description="Disordered" evidence="1">
    <location>
        <begin position="1"/>
        <end position="24"/>
    </location>
</feature>
<keyword evidence="2" id="KW-1133">Transmembrane helix</keyword>
<feature type="compositionally biased region" description="Polar residues" evidence="1">
    <location>
        <begin position="95"/>
        <end position="107"/>
    </location>
</feature>
<evidence type="ECO:0000313" key="3">
    <source>
        <dbReference type="EMBL" id="KCV70128.1"/>
    </source>
</evidence>
<proteinExistence type="predicted"/>
<organism evidence="3">
    <name type="scientific">Fonticula alba</name>
    <name type="common">Slime mold</name>
    <dbReference type="NCBI Taxonomy" id="691883"/>
    <lineage>
        <taxon>Eukaryota</taxon>
        <taxon>Rotosphaerida</taxon>
        <taxon>Fonticulaceae</taxon>
        <taxon>Fonticula</taxon>
    </lineage>
</organism>
<dbReference type="Proteomes" id="UP000030693">
    <property type="component" value="Unassembled WGS sequence"/>
</dbReference>
<accession>A0A058Z883</accession>
<feature type="region of interest" description="Disordered" evidence="1">
    <location>
        <begin position="93"/>
        <end position="117"/>
    </location>
</feature>
<dbReference type="RefSeq" id="XP_009495734.1">
    <property type="nucleotide sequence ID" value="XM_009497459.1"/>
</dbReference>
<dbReference type="EMBL" id="KB932205">
    <property type="protein sequence ID" value="KCV70128.1"/>
    <property type="molecule type" value="Genomic_DNA"/>
</dbReference>
<keyword evidence="4" id="KW-1185">Reference proteome</keyword>
<feature type="compositionally biased region" description="Polar residues" evidence="1">
    <location>
        <begin position="290"/>
        <end position="301"/>
    </location>
</feature>
<dbReference type="AlphaFoldDB" id="A0A058Z883"/>
<evidence type="ECO:0000256" key="1">
    <source>
        <dbReference type="SAM" id="MobiDB-lite"/>
    </source>
</evidence>
<feature type="region of interest" description="Disordered" evidence="1">
    <location>
        <begin position="258"/>
        <end position="316"/>
    </location>
</feature>
<protein>
    <submittedName>
        <fullName evidence="3">Uncharacterized protein</fullName>
    </submittedName>
</protein>
<keyword evidence="2" id="KW-0472">Membrane</keyword>
<name>A0A058Z883_FONAL</name>
<feature type="transmembrane region" description="Helical" evidence="2">
    <location>
        <begin position="495"/>
        <end position="518"/>
    </location>
</feature>